<proteinExistence type="predicted"/>
<dbReference type="RefSeq" id="WP_230558129.1">
    <property type="nucleotide sequence ID" value="NZ_CFGT01000004.1"/>
</dbReference>
<dbReference type="EMBL" id="CFGT01000004">
    <property type="protein sequence ID" value="CEY59103.1"/>
    <property type="molecule type" value="Genomic_DNA"/>
</dbReference>
<dbReference type="Proteomes" id="UP000048179">
    <property type="component" value="Unassembled WGS sequence"/>
</dbReference>
<name>A0A2N9ZZ58_9STRE</name>
<gene>
    <name evidence="1" type="ORF">ERS020247_00792</name>
</gene>
<reference evidence="1 2" key="1">
    <citation type="submission" date="2015-03" db="EMBL/GenBank/DDBJ databases">
        <authorList>
            <consortium name="Pathogen Informatics"/>
        </authorList>
    </citation>
    <scope>NUCLEOTIDE SEQUENCE [LARGE SCALE GENOMIC DNA]</scope>
    <source>
        <strain evidence="1 2">SMRU737</strain>
    </source>
</reference>
<protein>
    <submittedName>
        <fullName evidence="1">Phage protein</fullName>
    </submittedName>
</protein>
<sequence>MEQPHVNVDISGMEKLAEVTQEETEKILSYDEIELLKPITHLHKSIFRQTEYLSEQLTERFHHLEDYNSPIDEETIRLAEVTIEFYNLLIKSPSISTVVKEIVSEGHKS</sequence>
<organism evidence="1 2">
    <name type="scientific">Streptococcus pseudopneumoniae</name>
    <dbReference type="NCBI Taxonomy" id="257758"/>
    <lineage>
        <taxon>Bacteria</taxon>
        <taxon>Bacillati</taxon>
        <taxon>Bacillota</taxon>
        <taxon>Bacilli</taxon>
        <taxon>Lactobacillales</taxon>
        <taxon>Streptococcaceae</taxon>
        <taxon>Streptococcus</taxon>
    </lineage>
</organism>
<evidence type="ECO:0000313" key="1">
    <source>
        <dbReference type="EMBL" id="CEY59103.1"/>
    </source>
</evidence>
<evidence type="ECO:0000313" key="2">
    <source>
        <dbReference type="Proteomes" id="UP000048179"/>
    </source>
</evidence>
<accession>A0A2N9ZZ58</accession>
<dbReference type="AlphaFoldDB" id="A0A2N9ZZ58"/>